<evidence type="ECO:0000256" key="2">
    <source>
        <dbReference type="ARBA" id="ARBA00022604"/>
    </source>
</evidence>
<dbReference type="Proteomes" id="UP001341840">
    <property type="component" value="Unassembled WGS sequence"/>
</dbReference>
<name>A0ABU6WAY8_9FABA</name>
<dbReference type="EMBL" id="JASCZI010181406">
    <property type="protein sequence ID" value="MED6183090.1"/>
    <property type="molecule type" value="Genomic_DNA"/>
</dbReference>
<feature type="domain" description="Flavoprotein" evidence="9">
    <location>
        <begin position="33"/>
        <end position="204"/>
    </location>
</feature>
<evidence type="ECO:0000313" key="11">
    <source>
        <dbReference type="Proteomes" id="UP001341840"/>
    </source>
</evidence>
<keyword evidence="2" id="KW-0341">Growth regulation</keyword>
<evidence type="ECO:0000256" key="8">
    <source>
        <dbReference type="ARBA" id="ARBA00066422"/>
    </source>
</evidence>
<dbReference type="PANTHER" id="PTHR14359">
    <property type="entry name" value="HOMO-OLIGOMERIC FLAVIN CONTAINING CYS DECARBOXYLASE FAMILY"/>
    <property type="match status" value="1"/>
</dbReference>
<evidence type="ECO:0000256" key="6">
    <source>
        <dbReference type="ARBA" id="ARBA00038350"/>
    </source>
</evidence>
<keyword evidence="11" id="KW-1185">Reference proteome</keyword>
<evidence type="ECO:0000313" key="10">
    <source>
        <dbReference type="EMBL" id="MED6183090.1"/>
    </source>
</evidence>
<organism evidence="10 11">
    <name type="scientific">Stylosanthes scabra</name>
    <dbReference type="NCBI Taxonomy" id="79078"/>
    <lineage>
        <taxon>Eukaryota</taxon>
        <taxon>Viridiplantae</taxon>
        <taxon>Streptophyta</taxon>
        <taxon>Embryophyta</taxon>
        <taxon>Tracheophyta</taxon>
        <taxon>Spermatophyta</taxon>
        <taxon>Magnoliopsida</taxon>
        <taxon>eudicotyledons</taxon>
        <taxon>Gunneridae</taxon>
        <taxon>Pentapetalae</taxon>
        <taxon>rosids</taxon>
        <taxon>fabids</taxon>
        <taxon>Fabales</taxon>
        <taxon>Fabaceae</taxon>
        <taxon>Papilionoideae</taxon>
        <taxon>50 kb inversion clade</taxon>
        <taxon>dalbergioids sensu lato</taxon>
        <taxon>Dalbergieae</taxon>
        <taxon>Pterocarpus clade</taxon>
        <taxon>Stylosanthes</taxon>
    </lineage>
</organism>
<evidence type="ECO:0000256" key="3">
    <source>
        <dbReference type="ARBA" id="ARBA00022643"/>
    </source>
</evidence>
<keyword evidence="5" id="KW-0173">Coenzyme A biosynthesis</keyword>
<comment type="caution">
    <text evidence="10">The sequence shown here is derived from an EMBL/GenBank/DDBJ whole genome shotgun (WGS) entry which is preliminary data.</text>
</comment>
<keyword evidence="3" id="KW-0285">Flavoprotein</keyword>
<dbReference type="PANTHER" id="PTHR14359:SF6">
    <property type="entry name" value="PHOSPHOPANTOTHENOYLCYSTEINE DECARBOXYLASE"/>
    <property type="match status" value="1"/>
</dbReference>
<dbReference type="InterPro" id="IPR003382">
    <property type="entry name" value="Flavoprotein"/>
</dbReference>
<comment type="pathway">
    <text evidence="7">Cofactor biosynthesis; coenzyme A biosynthesis; CoA from (R)-pantothenate: step 3/5.</text>
</comment>
<dbReference type="InterPro" id="IPR036551">
    <property type="entry name" value="Flavin_trans-like"/>
</dbReference>
<dbReference type="Gene3D" id="3.40.50.1950">
    <property type="entry name" value="Flavin prenyltransferase-like"/>
    <property type="match status" value="1"/>
</dbReference>
<comment type="similarity">
    <text evidence="6">Belongs to the HFCD (homooligomeric flavin containing Cys decarboxylase) superfamily.</text>
</comment>
<keyword evidence="3" id="KW-0288">FMN</keyword>
<keyword evidence="4" id="KW-0456">Lyase</keyword>
<sequence length="221" mass="24323">MDLLESFNEAASSATQLGEQKPITPPATPAKPKVLLGSCGCVAAIKFALLCKCFLNWAEVRAVVTRASLKFVDKAEISREDVPLYTDDYEWYSWEKHDDDPVLHIDLANWAEIMVIAPLSAETLAKIAGGCTDSLLTCVVRAWDYSKPIFVAPSMGTLTWKNPFTGQHLAAINDLGTNLILPQRTASGHTSGAMAEPEKISSEVMMYYNAKMQKEPGRVWQ</sequence>
<dbReference type="EC" id="4.1.1.36" evidence="8"/>
<evidence type="ECO:0000256" key="4">
    <source>
        <dbReference type="ARBA" id="ARBA00022793"/>
    </source>
</evidence>
<gene>
    <name evidence="10" type="ORF">PIB30_034831</name>
</gene>
<evidence type="ECO:0000256" key="7">
    <source>
        <dbReference type="ARBA" id="ARBA00060685"/>
    </source>
</evidence>
<evidence type="ECO:0000259" key="9">
    <source>
        <dbReference type="Pfam" id="PF02441"/>
    </source>
</evidence>
<comment type="cofactor">
    <cofactor evidence="1">
        <name>FMN</name>
        <dbReference type="ChEBI" id="CHEBI:58210"/>
    </cofactor>
</comment>
<evidence type="ECO:0000256" key="5">
    <source>
        <dbReference type="ARBA" id="ARBA00022993"/>
    </source>
</evidence>
<keyword evidence="4" id="KW-0210">Decarboxylase</keyword>
<dbReference type="SUPFAM" id="SSF52507">
    <property type="entry name" value="Homo-oligomeric flavin-containing Cys decarboxylases, HFCD"/>
    <property type="match status" value="1"/>
</dbReference>
<evidence type="ECO:0000256" key="1">
    <source>
        <dbReference type="ARBA" id="ARBA00001917"/>
    </source>
</evidence>
<proteinExistence type="inferred from homology"/>
<dbReference type="Pfam" id="PF02441">
    <property type="entry name" value="Flavoprotein"/>
    <property type="match status" value="1"/>
</dbReference>
<accession>A0ABU6WAY8</accession>
<protein>
    <recommendedName>
        <fullName evidence="8">phosphopantothenoylcysteine decarboxylase</fullName>
        <ecNumber evidence="8">4.1.1.36</ecNumber>
    </recommendedName>
</protein>
<reference evidence="10 11" key="1">
    <citation type="journal article" date="2023" name="Plants (Basel)">
        <title>Bridging the Gap: Combining Genomics and Transcriptomics Approaches to Understand Stylosanthes scabra, an Orphan Legume from the Brazilian Caatinga.</title>
        <authorList>
            <person name="Ferreira-Neto J.R.C."/>
            <person name="da Silva M.D."/>
            <person name="Binneck E."/>
            <person name="de Melo N.F."/>
            <person name="da Silva R.H."/>
            <person name="de Melo A.L.T.M."/>
            <person name="Pandolfi V."/>
            <person name="Bustamante F.O."/>
            <person name="Brasileiro-Vidal A.C."/>
            <person name="Benko-Iseppon A.M."/>
        </authorList>
    </citation>
    <scope>NUCLEOTIDE SEQUENCE [LARGE SCALE GENOMIC DNA]</scope>
    <source>
        <tissue evidence="10">Leaves</tissue>
    </source>
</reference>